<name>A0A6A6JU16_WESOR</name>
<evidence type="ECO:0008006" key="3">
    <source>
        <dbReference type="Google" id="ProtNLM"/>
    </source>
</evidence>
<evidence type="ECO:0000313" key="2">
    <source>
        <dbReference type="Proteomes" id="UP000800097"/>
    </source>
</evidence>
<keyword evidence="2" id="KW-1185">Reference proteome</keyword>
<dbReference type="GeneID" id="54553755"/>
<accession>A0A6A6JU16</accession>
<dbReference type="EMBL" id="ML986485">
    <property type="protein sequence ID" value="KAF2279867.1"/>
    <property type="molecule type" value="Genomic_DNA"/>
</dbReference>
<dbReference type="AlphaFoldDB" id="A0A6A6JU16"/>
<reference evidence="1" key="1">
    <citation type="journal article" date="2020" name="Stud. Mycol.">
        <title>101 Dothideomycetes genomes: a test case for predicting lifestyles and emergence of pathogens.</title>
        <authorList>
            <person name="Haridas S."/>
            <person name="Albert R."/>
            <person name="Binder M."/>
            <person name="Bloem J."/>
            <person name="Labutti K."/>
            <person name="Salamov A."/>
            <person name="Andreopoulos B."/>
            <person name="Baker S."/>
            <person name="Barry K."/>
            <person name="Bills G."/>
            <person name="Bluhm B."/>
            <person name="Cannon C."/>
            <person name="Castanera R."/>
            <person name="Culley D."/>
            <person name="Daum C."/>
            <person name="Ezra D."/>
            <person name="Gonzalez J."/>
            <person name="Henrissat B."/>
            <person name="Kuo A."/>
            <person name="Liang C."/>
            <person name="Lipzen A."/>
            <person name="Lutzoni F."/>
            <person name="Magnuson J."/>
            <person name="Mondo S."/>
            <person name="Nolan M."/>
            <person name="Ohm R."/>
            <person name="Pangilinan J."/>
            <person name="Park H.-J."/>
            <person name="Ramirez L."/>
            <person name="Alfaro M."/>
            <person name="Sun H."/>
            <person name="Tritt A."/>
            <person name="Yoshinaga Y."/>
            <person name="Zwiers L.-H."/>
            <person name="Turgeon B."/>
            <person name="Goodwin S."/>
            <person name="Spatafora J."/>
            <person name="Crous P."/>
            <person name="Grigoriev I."/>
        </authorList>
    </citation>
    <scope>NUCLEOTIDE SEQUENCE</scope>
    <source>
        <strain evidence="1">CBS 379.55</strain>
    </source>
</reference>
<sequence length="310" mass="35251">MPQPDCPLLSLPSEVRQMIWQYVFEYDDQDTNRLSSEQLALLATCRLINFEAIHLALQNTNFQLTCPASKSLSYRNGLRHLGPLQLHLRYITITMPIEKINCGPNNPFLLTQLPLTKLTIILTDNVSYSQRQGPHAASFDLRYQLVSALLYRSPPSTTQTVEGGISTVTLQGDTTEIYLSRLQSLARTVSVKTWNFAPTKDMLYDVMAHCRAHDVEVRYQNTHISDSSTTYWLWRALTHFQLVDSRIKILRFRGVAGLLGGADGAMAVRETEASRQKERLFGWVFYNRGNCEVMRIAEAKELGYRASDEA</sequence>
<protein>
    <recommendedName>
        <fullName evidence="3">F-box domain-containing protein</fullName>
    </recommendedName>
</protein>
<proteinExistence type="predicted"/>
<dbReference type="Proteomes" id="UP000800097">
    <property type="component" value="Unassembled WGS sequence"/>
</dbReference>
<evidence type="ECO:0000313" key="1">
    <source>
        <dbReference type="EMBL" id="KAF2279867.1"/>
    </source>
</evidence>
<organism evidence="1 2">
    <name type="scientific">Westerdykella ornata</name>
    <dbReference type="NCBI Taxonomy" id="318751"/>
    <lineage>
        <taxon>Eukaryota</taxon>
        <taxon>Fungi</taxon>
        <taxon>Dikarya</taxon>
        <taxon>Ascomycota</taxon>
        <taxon>Pezizomycotina</taxon>
        <taxon>Dothideomycetes</taxon>
        <taxon>Pleosporomycetidae</taxon>
        <taxon>Pleosporales</taxon>
        <taxon>Sporormiaceae</taxon>
        <taxon>Westerdykella</taxon>
    </lineage>
</organism>
<dbReference type="OrthoDB" id="62952at2759"/>
<dbReference type="RefSeq" id="XP_033657406.1">
    <property type="nucleotide sequence ID" value="XM_033800580.1"/>
</dbReference>
<gene>
    <name evidence="1" type="ORF">EI97DRAFT_454816</name>
</gene>